<sequence>MWLIEFTEGHLNGVTIPIESTLVLTGLKETEQGNEIPLPEYLPATARWEIAVGEGKALLLGANKSKKGIKLTPNRVYRFKGLNFFVYEEGKRNPKFKWFGFRQYRPLFAFMLMINLAVVAISLHFYGRLVESKLGNIIELIDSGYIYEGKLYIANEQTFKALPKSWQVISSFQDKGSYVPVSQFNIEIISAISGKPVKAEIRSAQGRDQILIDTNEQELKIMKLLGEQGIQFLKADNSWLVSDLPKATKLLEINHLNAVLNPLKLMADKVEVIPPDKFNFSVFYSTKSESYIYDQQKKYWQGSSVPNFGIIDKITRDKVVFRDGQHTREYLIQP</sequence>
<reference evidence="2" key="1">
    <citation type="submission" date="2022-02" db="EMBL/GenBank/DDBJ databases">
        <title>Emergence and expansion in Europe of a Vibrio aestuarianus clonal complex pathogenic for oysters.</title>
        <authorList>
            <person name="Mesnil A."/>
            <person name="Travers M.-A."/>
        </authorList>
    </citation>
    <scope>NUCLEOTIDE SEQUENCE</scope>
    <source>
        <strain evidence="2">19_064_11T1</strain>
    </source>
</reference>
<keyword evidence="1" id="KW-0812">Transmembrane</keyword>
<protein>
    <submittedName>
        <fullName evidence="2">Uncharacterized protein</fullName>
    </submittedName>
</protein>
<accession>A0A9X4ET61</accession>
<dbReference type="EMBL" id="JAKNBA010000003">
    <property type="protein sequence ID" value="MDE1241101.1"/>
    <property type="molecule type" value="Genomic_DNA"/>
</dbReference>
<keyword evidence="1" id="KW-1133">Transmembrane helix</keyword>
<dbReference type="RefSeq" id="WP_274682578.1">
    <property type="nucleotide sequence ID" value="NZ_JAKNAW010000009.1"/>
</dbReference>
<gene>
    <name evidence="2" type="ORF">L9W94_02870</name>
</gene>
<keyword evidence="1" id="KW-0472">Membrane</keyword>
<comment type="caution">
    <text evidence="2">The sequence shown here is derived from an EMBL/GenBank/DDBJ whole genome shotgun (WGS) entry which is preliminary data.</text>
</comment>
<name>A0A9X4ET61_9VIBR</name>
<evidence type="ECO:0000313" key="3">
    <source>
        <dbReference type="Proteomes" id="UP001140979"/>
    </source>
</evidence>
<evidence type="ECO:0000256" key="1">
    <source>
        <dbReference type="SAM" id="Phobius"/>
    </source>
</evidence>
<proteinExistence type="predicted"/>
<evidence type="ECO:0000313" key="2">
    <source>
        <dbReference type="EMBL" id="MDE1241101.1"/>
    </source>
</evidence>
<feature type="transmembrane region" description="Helical" evidence="1">
    <location>
        <begin position="107"/>
        <end position="127"/>
    </location>
</feature>
<dbReference type="AlphaFoldDB" id="A0A9X4ET61"/>
<dbReference type="Proteomes" id="UP001140979">
    <property type="component" value="Unassembled WGS sequence"/>
</dbReference>
<organism evidence="2 3">
    <name type="scientific">Vibrio aestuarianus</name>
    <dbReference type="NCBI Taxonomy" id="28171"/>
    <lineage>
        <taxon>Bacteria</taxon>
        <taxon>Pseudomonadati</taxon>
        <taxon>Pseudomonadota</taxon>
        <taxon>Gammaproteobacteria</taxon>
        <taxon>Vibrionales</taxon>
        <taxon>Vibrionaceae</taxon>
        <taxon>Vibrio</taxon>
    </lineage>
</organism>